<dbReference type="STRING" id="1045855.DSC_04235"/>
<reference evidence="1 2" key="1">
    <citation type="journal article" date="2012" name="J. Bacteriol.">
        <title>Complete Genome Sequence of the BTEX-Degrading Bacterium Pseudoxanthomonas spadix BD-a59.</title>
        <authorList>
            <person name="Lee S.H."/>
            <person name="Jin H.M."/>
            <person name="Lee H.J."/>
            <person name="Kim J.M."/>
            <person name="Jeon C.O."/>
        </authorList>
    </citation>
    <scope>NUCLEOTIDE SEQUENCE [LARGE SCALE GENOMIC DNA]</scope>
    <source>
        <strain evidence="1 2">BD-a59</strain>
    </source>
</reference>
<dbReference type="RefSeq" id="WP_014159677.1">
    <property type="nucleotide sequence ID" value="NC_016147.2"/>
</dbReference>
<dbReference type="Proteomes" id="UP000005870">
    <property type="component" value="Chromosome"/>
</dbReference>
<dbReference type="HOGENOM" id="CLU_1700530_0_0_6"/>
<dbReference type="EMBL" id="CP003093">
    <property type="protein sequence ID" value="AER55500.1"/>
    <property type="molecule type" value="Genomic_DNA"/>
</dbReference>
<dbReference type="KEGG" id="psd:DSC_04235"/>
<keyword evidence="2" id="KW-1185">Reference proteome</keyword>
<protein>
    <submittedName>
        <fullName evidence="1">Uncharacterized protein</fullName>
    </submittedName>
</protein>
<evidence type="ECO:0000313" key="2">
    <source>
        <dbReference type="Proteomes" id="UP000005870"/>
    </source>
</evidence>
<dbReference type="eggNOG" id="ENOG503150X">
    <property type="taxonomic scope" value="Bacteria"/>
</dbReference>
<proteinExistence type="predicted"/>
<sequence>MSRIPSIAVVLEGGLVQAIIVQDWSGAIPLPRIAIVDYDTEGADDDEITRFSIGDDPAEAVCRIETPGVYESLRDALSPRALLAALGETDDDEKPSSALVLAREVRQSILDLDGRLDRLEQAPTGDDYNALYQLANGGLIDLLKTLGDPTDFGD</sequence>
<organism evidence="1 2">
    <name type="scientific">Pseudoxanthomonas spadix (strain BD-a59)</name>
    <dbReference type="NCBI Taxonomy" id="1045855"/>
    <lineage>
        <taxon>Bacteria</taxon>
        <taxon>Pseudomonadati</taxon>
        <taxon>Pseudomonadota</taxon>
        <taxon>Gammaproteobacteria</taxon>
        <taxon>Lysobacterales</taxon>
        <taxon>Lysobacteraceae</taxon>
        <taxon>Pseudoxanthomonas</taxon>
    </lineage>
</organism>
<name>G7UNZ9_PSEUP</name>
<dbReference type="OrthoDB" id="8911053at2"/>
<dbReference type="AlphaFoldDB" id="G7UNZ9"/>
<evidence type="ECO:0000313" key="1">
    <source>
        <dbReference type="EMBL" id="AER55500.1"/>
    </source>
</evidence>
<gene>
    <name evidence="1" type="ordered locus">DSC_04235</name>
</gene>
<accession>G7UNZ9</accession>